<name>A0A0D7AX12_9AGAR</name>
<dbReference type="PRINTS" id="PR00619">
    <property type="entry name" value="GATAZNFINGER"/>
</dbReference>
<evidence type="ECO:0000256" key="4">
    <source>
        <dbReference type="ARBA" id="ARBA00022833"/>
    </source>
</evidence>
<keyword evidence="5" id="KW-0539">Nucleus</keyword>
<feature type="compositionally biased region" description="Acidic residues" evidence="7">
    <location>
        <begin position="91"/>
        <end position="105"/>
    </location>
</feature>
<evidence type="ECO:0000259" key="8">
    <source>
        <dbReference type="PROSITE" id="PS50114"/>
    </source>
</evidence>
<dbReference type="EMBL" id="KN880774">
    <property type="protein sequence ID" value="KIY62535.1"/>
    <property type="molecule type" value="Genomic_DNA"/>
</dbReference>
<feature type="domain" description="GATA-type" evidence="8">
    <location>
        <begin position="194"/>
        <end position="244"/>
    </location>
</feature>
<keyword evidence="9" id="KW-0238">DNA-binding</keyword>
<feature type="domain" description="GATA-type" evidence="8">
    <location>
        <begin position="249"/>
        <end position="302"/>
    </location>
</feature>
<dbReference type="STRING" id="1314674.A0A0D7AX12"/>
<proteinExistence type="predicted"/>
<keyword evidence="3 6" id="KW-0863">Zinc-finger</keyword>
<dbReference type="GO" id="GO:0005634">
    <property type="term" value="C:nucleus"/>
    <property type="evidence" value="ECO:0007669"/>
    <property type="project" value="UniProtKB-SubCell"/>
</dbReference>
<dbReference type="GO" id="GO:0000978">
    <property type="term" value="F:RNA polymerase II cis-regulatory region sequence-specific DNA binding"/>
    <property type="evidence" value="ECO:0007669"/>
    <property type="project" value="TreeGrafter"/>
</dbReference>
<dbReference type="FunFam" id="3.30.50.10:FF:000007">
    <property type="entry name" value="Nitrogen regulatory AreA, N-terminal"/>
    <property type="match status" value="1"/>
</dbReference>
<dbReference type="PANTHER" id="PTHR10071">
    <property type="entry name" value="TRANSCRIPTION FACTOR GATA FAMILY MEMBER"/>
    <property type="match status" value="1"/>
</dbReference>
<feature type="compositionally biased region" description="Low complexity" evidence="7">
    <location>
        <begin position="175"/>
        <end position="185"/>
    </location>
</feature>
<keyword evidence="2" id="KW-0479">Metal-binding</keyword>
<dbReference type="SMART" id="SM00401">
    <property type="entry name" value="ZnF_GATA"/>
    <property type="match status" value="2"/>
</dbReference>
<feature type="region of interest" description="Disordered" evidence="7">
    <location>
        <begin position="298"/>
        <end position="322"/>
    </location>
</feature>
<accession>A0A0D7AX12</accession>
<gene>
    <name evidence="9" type="ORF">CYLTODRAFT_494574</name>
</gene>
<evidence type="ECO:0000313" key="9">
    <source>
        <dbReference type="EMBL" id="KIY62535.1"/>
    </source>
</evidence>
<evidence type="ECO:0000256" key="2">
    <source>
        <dbReference type="ARBA" id="ARBA00022723"/>
    </source>
</evidence>
<dbReference type="PANTHER" id="PTHR10071:SF281">
    <property type="entry name" value="BOX A-BINDING FACTOR-RELATED"/>
    <property type="match status" value="1"/>
</dbReference>
<dbReference type="PROSITE" id="PS00344">
    <property type="entry name" value="GATA_ZN_FINGER_1"/>
    <property type="match status" value="1"/>
</dbReference>
<protein>
    <submittedName>
        <fullName evidence="9">Glucocorticoid receptor-like (DNA-binding domain)</fullName>
    </submittedName>
</protein>
<dbReference type="GO" id="GO:0008270">
    <property type="term" value="F:zinc ion binding"/>
    <property type="evidence" value="ECO:0007669"/>
    <property type="project" value="UniProtKB-KW"/>
</dbReference>
<feature type="compositionally biased region" description="Acidic residues" evidence="7">
    <location>
        <begin position="132"/>
        <end position="142"/>
    </location>
</feature>
<keyword evidence="10" id="KW-1185">Reference proteome</keyword>
<sequence>MSLINLQFKSSNNQSFSDLAETLQVCTQVAKSLEPGQRLNNMAWRLSAVQSRQRSGAASASVPSRAIKFTPVPFAKQSSSFSVSACRSTLDDEPQDDRMDVDDFPTCEFVPSSPKTHRRRVSSPPPPPSPTEYDDDDEEEYESCPSSPSTEPDYEIETAVGREPTPPRSDPQPQPQARRAARNPPMLNGAKPLCANCGATTTPLWRRGLNDELNCNACGLYCKMHKRPRPLKNRPVKPAEMEAKGENGSPEKPECINCHTTATPLWRRDEEGRSLCNACGLYQKLHGNARPISLKSDVIKKRSRTGAPANAKKDKQAVEPESPPLSDDFLCFPFPGPYHPSRIFALARKRKASISESFDQLTNPLRLRKQVRI</sequence>
<dbReference type="Pfam" id="PF00320">
    <property type="entry name" value="GATA"/>
    <property type="match status" value="2"/>
</dbReference>
<dbReference type="InterPro" id="IPR000679">
    <property type="entry name" value="Znf_GATA"/>
</dbReference>
<dbReference type="OrthoDB" id="515401at2759"/>
<dbReference type="Proteomes" id="UP000054007">
    <property type="component" value="Unassembled WGS sequence"/>
</dbReference>
<evidence type="ECO:0000256" key="6">
    <source>
        <dbReference type="PROSITE-ProRule" id="PRU00094"/>
    </source>
</evidence>
<feature type="compositionally biased region" description="Pro residues" evidence="7">
    <location>
        <begin position="164"/>
        <end position="174"/>
    </location>
</feature>
<dbReference type="GO" id="GO:0045944">
    <property type="term" value="P:positive regulation of transcription by RNA polymerase II"/>
    <property type="evidence" value="ECO:0007669"/>
    <property type="project" value="TreeGrafter"/>
</dbReference>
<evidence type="ECO:0000256" key="3">
    <source>
        <dbReference type="ARBA" id="ARBA00022771"/>
    </source>
</evidence>
<dbReference type="InterPro" id="IPR013088">
    <property type="entry name" value="Znf_NHR/GATA"/>
</dbReference>
<feature type="region of interest" description="Disordered" evidence="7">
    <location>
        <begin position="87"/>
        <end position="189"/>
    </location>
</feature>
<dbReference type="PROSITE" id="PS50114">
    <property type="entry name" value="GATA_ZN_FINGER_2"/>
    <property type="match status" value="2"/>
</dbReference>
<dbReference type="AlphaFoldDB" id="A0A0D7AX12"/>
<keyword evidence="4" id="KW-0862">Zinc</keyword>
<reference evidence="9 10" key="1">
    <citation type="journal article" date="2015" name="Fungal Genet. Biol.">
        <title>Evolution of novel wood decay mechanisms in Agaricales revealed by the genome sequences of Fistulina hepatica and Cylindrobasidium torrendii.</title>
        <authorList>
            <person name="Floudas D."/>
            <person name="Held B.W."/>
            <person name="Riley R."/>
            <person name="Nagy L.G."/>
            <person name="Koehler G."/>
            <person name="Ransdell A.S."/>
            <person name="Younus H."/>
            <person name="Chow J."/>
            <person name="Chiniquy J."/>
            <person name="Lipzen A."/>
            <person name="Tritt A."/>
            <person name="Sun H."/>
            <person name="Haridas S."/>
            <person name="LaButti K."/>
            <person name="Ohm R.A."/>
            <person name="Kues U."/>
            <person name="Blanchette R.A."/>
            <person name="Grigoriev I.V."/>
            <person name="Minto R.E."/>
            <person name="Hibbett D.S."/>
        </authorList>
    </citation>
    <scope>NUCLEOTIDE SEQUENCE [LARGE SCALE GENOMIC DNA]</scope>
    <source>
        <strain evidence="9 10">FP15055 ss-10</strain>
    </source>
</reference>
<evidence type="ECO:0000256" key="1">
    <source>
        <dbReference type="ARBA" id="ARBA00004123"/>
    </source>
</evidence>
<dbReference type="Gene3D" id="3.30.50.10">
    <property type="entry name" value="Erythroid Transcription Factor GATA-1, subunit A"/>
    <property type="match status" value="2"/>
</dbReference>
<dbReference type="InterPro" id="IPR039355">
    <property type="entry name" value="Transcription_factor_GATA"/>
</dbReference>
<dbReference type="GO" id="GO:0000122">
    <property type="term" value="P:negative regulation of transcription by RNA polymerase II"/>
    <property type="evidence" value="ECO:0007669"/>
    <property type="project" value="TreeGrafter"/>
</dbReference>
<dbReference type="SUPFAM" id="SSF57716">
    <property type="entry name" value="Glucocorticoid receptor-like (DNA-binding domain)"/>
    <property type="match status" value="2"/>
</dbReference>
<keyword evidence="9" id="KW-0675">Receptor</keyword>
<evidence type="ECO:0000256" key="7">
    <source>
        <dbReference type="SAM" id="MobiDB-lite"/>
    </source>
</evidence>
<evidence type="ECO:0000256" key="5">
    <source>
        <dbReference type="ARBA" id="ARBA00023242"/>
    </source>
</evidence>
<organism evidence="9 10">
    <name type="scientific">Cylindrobasidium torrendii FP15055 ss-10</name>
    <dbReference type="NCBI Taxonomy" id="1314674"/>
    <lineage>
        <taxon>Eukaryota</taxon>
        <taxon>Fungi</taxon>
        <taxon>Dikarya</taxon>
        <taxon>Basidiomycota</taxon>
        <taxon>Agaricomycotina</taxon>
        <taxon>Agaricomycetes</taxon>
        <taxon>Agaricomycetidae</taxon>
        <taxon>Agaricales</taxon>
        <taxon>Marasmiineae</taxon>
        <taxon>Physalacriaceae</taxon>
        <taxon>Cylindrobasidium</taxon>
    </lineage>
</organism>
<evidence type="ECO:0000313" key="10">
    <source>
        <dbReference type="Proteomes" id="UP000054007"/>
    </source>
</evidence>
<dbReference type="GO" id="GO:0000981">
    <property type="term" value="F:DNA-binding transcription factor activity, RNA polymerase II-specific"/>
    <property type="evidence" value="ECO:0007669"/>
    <property type="project" value="TreeGrafter"/>
</dbReference>
<dbReference type="CDD" id="cd00202">
    <property type="entry name" value="ZnF_GATA"/>
    <property type="match status" value="2"/>
</dbReference>
<comment type="subcellular location">
    <subcellularLocation>
        <location evidence="1">Nucleus</location>
    </subcellularLocation>
</comment>